<dbReference type="Proteomes" id="UP000233551">
    <property type="component" value="Unassembled WGS sequence"/>
</dbReference>
<organism evidence="2 4">
    <name type="scientific">Punica granatum</name>
    <name type="common">Pomegranate</name>
    <dbReference type="NCBI Taxonomy" id="22663"/>
    <lineage>
        <taxon>Eukaryota</taxon>
        <taxon>Viridiplantae</taxon>
        <taxon>Streptophyta</taxon>
        <taxon>Embryophyta</taxon>
        <taxon>Tracheophyta</taxon>
        <taxon>Spermatophyta</taxon>
        <taxon>Magnoliopsida</taxon>
        <taxon>eudicotyledons</taxon>
        <taxon>Gunneridae</taxon>
        <taxon>Pentapetalae</taxon>
        <taxon>rosids</taxon>
        <taxon>malvids</taxon>
        <taxon>Myrtales</taxon>
        <taxon>Lythraceae</taxon>
        <taxon>Punica</taxon>
    </lineage>
</organism>
<evidence type="ECO:0000313" key="2">
    <source>
        <dbReference type="EMBL" id="OWM77605.1"/>
    </source>
</evidence>
<dbReference type="EMBL" id="PGOL01000304">
    <property type="protein sequence ID" value="PKI72917.1"/>
    <property type="molecule type" value="Genomic_DNA"/>
</dbReference>
<evidence type="ECO:0000313" key="5">
    <source>
        <dbReference type="Proteomes" id="UP000233551"/>
    </source>
</evidence>
<accession>A0A218WXL1</accession>
<protein>
    <submittedName>
        <fullName evidence="2">Uncharacterized protein</fullName>
    </submittedName>
</protein>
<comment type="caution">
    <text evidence="2">The sequence shown here is derived from an EMBL/GenBank/DDBJ whole genome shotgun (WGS) entry which is preliminary data.</text>
</comment>
<evidence type="ECO:0000313" key="3">
    <source>
        <dbReference type="EMBL" id="PKI72917.1"/>
    </source>
</evidence>
<dbReference type="Proteomes" id="UP000197138">
    <property type="component" value="Unassembled WGS sequence"/>
</dbReference>
<sequence>MDYPSRRRNRPEEKLGRTGRWAENGLGLNLRNKGNGPRPVSRRVVGIAGNGGDGSAGGGSLLWTPQRRHDRVWEIAMGTAWATRCPIWTSPGSKRPESRGRVTFFGGDFRNQ</sequence>
<reference evidence="3 5" key="3">
    <citation type="submission" date="2017-11" db="EMBL/GenBank/DDBJ databases">
        <title>De-novo sequencing of pomegranate (Punica granatum L.) genome.</title>
        <authorList>
            <person name="Akparov Z."/>
            <person name="Amiraslanov A."/>
            <person name="Hajiyeva S."/>
            <person name="Abbasov M."/>
            <person name="Kaur K."/>
            <person name="Hamwieh A."/>
            <person name="Solovyev V."/>
            <person name="Salamov A."/>
            <person name="Braich B."/>
            <person name="Kosarev P."/>
            <person name="Mahmoud A."/>
            <person name="Hajiyev E."/>
            <person name="Babayeva S."/>
            <person name="Izzatullayeva V."/>
            <person name="Mammadov A."/>
            <person name="Mammadov A."/>
            <person name="Sharifova S."/>
            <person name="Ojaghi J."/>
            <person name="Eynullazada K."/>
            <person name="Bayramov B."/>
            <person name="Abdulazimova A."/>
            <person name="Shahmuradov I."/>
        </authorList>
    </citation>
    <scope>NUCLEOTIDE SEQUENCE [LARGE SCALE GENOMIC DNA]</scope>
    <source>
        <strain evidence="3">AG2017</strain>
        <strain evidence="5">cv. AG2017</strain>
        <tissue evidence="3">Leaf</tissue>
    </source>
</reference>
<dbReference type="EMBL" id="MTKT01002534">
    <property type="protein sequence ID" value="OWM77605.1"/>
    <property type="molecule type" value="Genomic_DNA"/>
</dbReference>
<dbReference type="AlphaFoldDB" id="A0A218WXL1"/>
<reference evidence="2" key="2">
    <citation type="submission" date="2017-06" db="EMBL/GenBank/DDBJ databases">
        <title>The pomegranate genome and the genomics of punicalagin biosynthesis.</title>
        <authorList>
            <person name="Xu C."/>
        </authorList>
    </citation>
    <scope>NUCLEOTIDE SEQUENCE [LARGE SCALE GENOMIC DNA]</scope>
    <source>
        <tissue evidence="2">Fresh leaf</tissue>
    </source>
</reference>
<name>A0A218WXL1_PUNGR</name>
<feature type="region of interest" description="Disordered" evidence="1">
    <location>
        <begin position="1"/>
        <end position="20"/>
    </location>
</feature>
<proteinExistence type="predicted"/>
<evidence type="ECO:0000256" key="1">
    <source>
        <dbReference type="SAM" id="MobiDB-lite"/>
    </source>
</evidence>
<gene>
    <name evidence="2" type="ORF">CDL15_Pgr017003</name>
    <name evidence="3" type="ORF">CRG98_006617</name>
</gene>
<feature type="region of interest" description="Disordered" evidence="1">
    <location>
        <begin position="88"/>
        <end position="112"/>
    </location>
</feature>
<reference evidence="4" key="1">
    <citation type="journal article" date="2017" name="Plant J.">
        <title>The pomegranate (Punica granatum L.) genome and the genomics of punicalagin biosynthesis.</title>
        <authorList>
            <person name="Qin G."/>
            <person name="Xu C."/>
            <person name="Ming R."/>
            <person name="Tang H."/>
            <person name="Guyot R."/>
            <person name="Kramer E.M."/>
            <person name="Hu Y."/>
            <person name="Yi X."/>
            <person name="Qi Y."/>
            <person name="Xu X."/>
            <person name="Gao Z."/>
            <person name="Pan H."/>
            <person name="Jian J."/>
            <person name="Tian Y."/>
            <person name="Yue Z."/>
            <person name="Xu Y."/>
        </authorList>
    </citation>
    <scope>NUCLEOTIDE SEQUENCE [LARGE SCALE GENOMIC DNA]</scope>
    <source>
        <strain evidence="4">cv. Dabenzi</strain>
    </source>
</reference>
<evidence type="ECO:0000313" key="4">
    <source>
        <dbReference type="Proteomes" id="UP000197138"/>
    </source>
</evidence>
<keyword evidence="5" id="KW-1185">Reference proteome</keyword>